<protein>
    <submittedName>
        <fullName evidence="1">Uncharacterized protein</fullName>
    </submittedName>
</protein>
<dbReference type="EMBL" id="AZRM01000023">
    <property type="protein sequence ID" value="PNS00580.1"/>
    <property type="molecule type" value="Genomic_DNA"/>
</dbReference>
<name>A0A2K1PCT3_9BACT</name>
<gene>
    <name evidence="1" type="ORF">X928_04690</name>
</gene>
<evidence type="ECO:0000313" key="2">
    <source>
        <dbReference type="Proteomes" id="UP000236199"/>
    </source>
</evidence>
<keyword evidence="2" id="KW-1185">Reference proteome</keyword>
<organism evidence="1 2">
    <name type="scientific">Petrotoga miotherma DSM 10691</name>
    <dbReference type="NCBI Taxonomy" id="1434326"/>
    <lineage>
        <taxon>Bacteria</taxon>
        <taxon>Thermotogati</taxon>
        <taxon>Thermotogota</taxon>
        <taxon>Thermotogae</taxon>
        <taxon>Petrotogales</taxon>
        <taxon>Petrotogaceae</taxon>
        <taxon>Petrotoga</taxon>
    </lineage>
</organism>
<sequence>MGGLRGEMTKESFPYGWGAGEGRYKTHYTKFE</sequence>
<comment type="caution">
    <text evidence="1">The sequence shown here is derived from an EMBL/GenBank/DDBJ whole genome shotgun (WGS) entry which is preliminary data.</text>
</comment>
<reference evidence="1 2" key="1">
    <citation type="submission" date="2013-12" db="EMBL/GenBank/DDBJ databases">
        <title>Comparative genomics of Petrotoga isolates.</title>
        <authorList>
            <person name="Nesbo C.L."/>
            <person name="Charchuk R."/>
            <person name="Chow K."/>
        </authorList>
    </citation>
    <scope>NUCLEOTIDE SEQUENCE [LARGE SCALE GENOMIC DNA]</scope>
    <source>
        <strain evidence="1 2">DSM 10691</strain>
    </source>
</reference>
<proteinExistence type="predicted"/>
<dbReference type="AlphaFoldDB" id="A0A2K1PCT3"/>
<evidence type="ECO:0000313" key="1">
    <source>
        <dbReference type="EMBL" id="PNS00580.1"/>
    </source>
</evidence>
<dbReference type="Proteomes" id="UP000236199">
    <property type="component" value="Unassembled WGS sequence"/>
</dbReference>
<accession>A0A2K1PCT3</accession>